<keyword evidence="1" id="KW-0805">Transcription regulation</keyword>
<dbReference type="HOGENOM" id="CLU_069356_31_1_4"/>
<dbReference type="InterPro" id="IPR009057">
    <property type="entry name" value="Homeodomain-like_sf"/>
</dbReference>
<evidence type="ECO:0000313" key="6">
    <source>
        <dbReference type="EMBL" id="CAJ48212.1"/>
    </source>
</evidence>
<dbReference type="InterPro" id="IPR001647">
    <property type="entry name" value="HTH_TetR"/>
</dbReference>
<gene>
    <name evidence="6" type="ordered locus">BAV0607</name>
</gene>
<dbReference type="AlphaFoldDB" id="Q2KXT0"/>
<feature type="domain" description="HTH tetR-type" evidence="5">
    <location>
        <begin position="19"/>
        <end position="79"/>
    </location>
</feature>
<dbReference type="STRING" id="360910.BAV0607"/>
<organism evidence="6 7">
    <name type="scientific">Bordetella avium (strain 197N)</name>
    <dbReference type="NCBI Taxonomy" id="360910"/>
    <lineage>
        <taxon>Bacteria</taxon>
        <taxon>Pseudomonadati</taxon>
        <taxon>Pseudomonadota</taxon>
        <taxon>Betaproteobacteria</taxon>
        <taxon>Burkholderiales</taxon>
        <taxon>Alcaligenaceae</taxon>
        <taxon>Bordetella</taxon>
    </lineage>
</organism>
<dbReference type="KEGG" id="bav:BAV0607"/>
<dbReference type="OrthoDB" id="5293507at2"/>
<dbReference type="GO" id="GO:0003700">
    <property type="term" value="F:DNA-binding transcription factor activity"/>
    <property type="evidence" value="ECO:0007669"/>
    <property type="project" value="TreeGrafter"/>
</dbReference>
<protein>
    <submittedName>
        <fullName evidence="6">TetR-family transcriptional regulator</fullName>
    </submittedName>
</protein>
<dbReference type="Gene3D" id="1.10.357.10">
    <property type="entry name" value="Tetracycline Repressor, domain 2"/>
    <property type="match status" value="1"/>
</dbReference>
<dbReference type="PRINTS" id="PR00455">
    <property type="entry name" value="HTHTETR"/>
</dbReference>
<dbReference type="PANTHER" id="PTHR30055:SF234">
    <property type="entry name" value="HTH-TYPE TRANSCRIPTIONAL REGULATOR BETI"/>
    <property type="match status" value="1"/>
</dbReference>
<dbReference type="GO" id="GO:0000976">
    <property type="term" value="F:transcription cis-regulatory region binding"/>
    <property type="evidence" value="ECO:0007669"/>
    <property type="project" value="TreeGrafter"/>
</dbReference>
<dbReference type="Pfam" id="PF00440">
    <property type="entry name" value="TetR_N"/>
    <property type="match status" value="1"/>
</dbReference>
<accession>Q2KXT0</accession>
<keyword evidence="7" id="KW-1185">Reference proteome</keyword>
<sequence>MVSNSNNRTRRPGEHKSSAAVRARILETAFSLISKFGYSGTTMGKVATNAALPIGSVYWHFESKDLLLAAMIEESFIRWRNETAERNRPREGETFEEHVTRIFGSTANPKYFAADFWRLGVILSVEKSVPEQTARKQFLTIREAQRKELTSWWSATLPPTLLETQPDLPERLSMFTLAMQDGNAIAGSSGESLDDFQAILASCLIHLVSQARQQASASTESKKRTRAARTRS</sequence>
<evidence type="ECO:0000259" key="5">
    <source>
        <dbReference type="PROSITE" id="PS50977"/>
    </source>
</evidence>
<dbReference type="PANTHER" id="PTHR30055">
    <property type="entry name" value="HTH-TYPE TRANSCRIPTIONAL REGULATOR RUTR"/>
    <property type="match status" value="1"/>
</dbReference>
<proteinExistence type="predicted"/>
<evidence type="ECO:0000313" key="7">
    <source>
        <dbReference type="Proteomes" id="UP000001977"/>
    </source>
</evidence>
<evidence type="ECO:0000256" key="1">
    <source>
        <dbReference type="ARBA" id="ARBA00023015"/>
    </source>
</evidence>
<dbReference type="EMBL" id="AM167904">
    <property type="protein sequence ID" value="CAJ48212.1"/>
    <property type="molecule type" value="Genomic_DNA"/>
</dbReference>
<evidence type="ECO:0000256" key="2">
    <source>
        <dbReference type="ARBA" id="ARBA00023125"/>
    </source>
</evidence>
<dbReference type="eggNOG" id="COG1309">
    <property type="taxonomic scope" value="Bacteria"/>
</dbReference>
<evidence type="ECO:0000256" key="3">
    <source>
        <dbReference type="ARBA" id="ARBA00023163"/>
    </source>
</evidence>
<name>Q2KXT0_BORA1</name>
<feature type="DNA-binding region" description="H-T-H motif" evidence="4">
    <location>
        <begin position="42"/>
        <end position="61"/>
    </location>
</feature>
<dbReference type="InterPro" id="IPR050109">
    <property type="entry name" value="HTH-type_TetR-like_transc_reg"/>
</dbReference>
<dbReference type="SUPFAM" id="SSF46689">
    <property type="entry name" value="Homeodomain-like"/>
    <property type="match status" value="1"/>
</dbReference>
<evidence type="ECO:0000256" key="4">
    <source>
        <dbReference type="PROSITE-ProRule" id="PRU00335"/>
    </source>
</evidence>
<keyword evidence="2 4" id="KW-0238">DNA-binding</keyword>
<dbReference type="PROSITE" id="PS50977">
    <property type="entry name" value="HTH_TETR_2"/>
    <property type="match status" value="1"/>
</dbReference>
<reference evidence="6 7" key="1">
    <citation type="journal article" date="2006" name="J. Bacteriol.">
        <title>Comparison of the genome sequence of the poultry pathogen Bordetella avium with those of B. bronchiseptica, B. pertussis, and B. parapertussis reveals extensive diversity in surface structures associated with host interaction.</title>
        <authorList>
            <person name="Sebaihia M."/>
            <person name="Preston A."/>
            <person name="Maskell D.J."/>
            <person name="Kuzmiak H."/>
            <person name="Connell T.D."/>
            <person name="King N.D."/>
            <person name="Orndorff P.E."/>
            <person name="Miyamoto D.M."/>
            <person name="Thomson N.R."/>
            <person name="Harris D."/>
            <person name="Goble A."/>
            <person name="Lord A."/>
            <person name="Murphy L."/>
            <person name="Quail M.A."/>
            <person name="Rutter S."/>
            <person name="Squares R."/>
            <person name="Squares S."/>
            <person name="Woodward J."/>
            <person name="Parkhill J."/>
            <person name="Temple L.M."/>
        </authorList>
    </citation>
    <scope>NUCLEOTIDE SEQUENCE [LARGE SCALE GENOMIC DNA]</scope>
    <source>
        <strain evidence="6 7">197N</strain>
    </source>
</reference>
<dbReference type="Proteomes" id="UP000001977">
    <property type="component" value="Chromosome"/>
</dbReference>
<keyword evidence="3" id="KW-0804">Transcription</keyword>